<dbReference type="EMBL" id="JBBNAF010000003">
    <property type="protein sequence ID" value="KAK9160295.1"/>
    <property type="molecule type" value="Genomic_DNA"/>
</dbReference>
<protein>
    <submittedName>
        <fullName evidence="1">Uncharacterized protein</fullName>
    </submittedName>
</protein>
<reference evidence="1 2" key="1">
    <citation type="submission" date="2024-01" db="EMBL/GenBank/DDBJ databases">
        <title>Genome assemblies of Stephania.</title>
        <authorList>
            <person name="Yang L."/>
        </authorList>
    </citation>
    <scope>NUCLEOTIDE SEQUENCE [LARGE SCALE GENOMIC DNA]</scope>
    <source>
        <strain evidence="1">YNDBR</strain>
        <tissue evidence="1">Leaf</tissue>
    </source>
</reference>
<proteinExistence type="predicted"/>
<sequence>MVERKTMTTSMGSGLRTRPMMVVRELAVRFLGSVSVNPYLLSKSAVAAIEAATRPSGLLSPYVGSIVAVCRVCRRVCSSPFVAVPRHLRSPCHDSAETIGKDLDLGVSVRKSLVFYFWFYRFVAYKRSEDKQKWMRRN</sequence>
<evidence type="ECO:0000313" key="2">
    <source>
        <dbReference type="Proteomes" id="UP001420932"/>
    </source>
</evidence>
<organism evidence="1 2">
    <name type="scientific">Stephania yunnanensis</name>
    <dbReference type="NCBI Taxonomy" id="152371"/>
    <lineage>
        <taxon>Eukaryota</taxon>
        <taxon>Viridiplantae</taxon>
        <taxon>Streptophyta</taxon>
        <taxon>Embryophyta</taxon>
        <taxon>Tracheophyta</taxon>
        <taxon>Spermatophyta</taxon>
        <taxon>Magnoliopsida</taxon>
        <taxon>Ranunculales</taxon>
        <taxon>Menispermaceae</taxon>
        <taxon>Menispermoideae</taxon>
        <taxon>Cissampelideae</taxon>
        <taxon>Stephania</taxon>
    </lineage>
</organism>
<keyword evidence="2" id="KW-1185">Reference proteome</keyword>
<gene>
    <name evidence="1" type="ORF">Syun_006636</name>
</gene>
<dbReference type="AlphaFoldDB" id="A0AAP0KXZ1"/>
<accession>A0AAP0KXZ1</accession>
<dbReference type="Proteomes" id="UP001420932">
    <property type="component" value="Unassembled WGS sequence"/>
</dbReference>
<evidence type="ECO:0000313" key="1">
    <source>
        <dbReference type="EMBL" id="KAK9160295.1"/>
    </source>
</evidence>
<name>A0AAP0KXZ1_9MAGN</name>
<comment type="caution">
    <text evidence="1">The sequence shown here is derived from an EMBL/GenBank/DDBJ whole genome shotgun (WGS) entry which is preliminary data.</text>
</comment>